<reference evidence="1" key="1">
    <citation type="journal article" date="2019" name="bioRxiv">
        <title>The Genome of the Zebra Mussel, Dreissena polymorpha: A Resource for Invasive Species Research.</title>
        <authorList>
            <person name="McCartney M.A."/>
            <person name="Auch B."/>
            <person name="Kono T."/>
            <person name="Mallez S."/>
            <person name="Zhang Y."/>
            <person name="Obille A."/>
            <person name="Becker A."/>
            <person name="Abrahante J.E."/>
            <person name="Garbe J."/>
            <person name="Badalamenti J.P."/>
            <person name="Herman A."/>
            <person name="Mangelson H."/>
            <person name="Liachko I."/>
            <person name="Sullivan S."/>
            <person name="Sone E.D."/>
            <person name="Koren S."/>
            <person name="Silverstein K.A.T."/>
            <person name="Beckman K.B."/>
            <person name="Gohl D.M."/>
        </authorList>
    </citation>
    <scope>NUCLEOTIDE SEQUENCE</scope>
    <source>
        <strain evidence="1">Duluth1</strain>
        <tissue evidence="1">Whole animal</tissue>
    </source>
</reference>
<sequence length="54" mass="6051">MYNLINFKKACDGARPVGLCQGLKEFSIDERLMQVILELYEKASSGSISQLREG</sequence>
<evidence type="ECO:0000313" key="2">
    <source>
        <dbReference type="Proteomes" id="UP000828390"/>
    </source>
</evidence>
<reference evidence="1" key="2">
    <citation type="submission" date="2020-11" db="EMBL/GenBank/DDBJ databases">
        <authorList>
            <person name="McCartney M.A."/>
            <person name="Auch B."/>
            <person name="Kono T."/>
            <person name="Mallez S."/>
            <person name="Becker A."/>
            <person name="Gohl D.M."/>
            <person name="Silverstein K.A.T."/>
            <person name="Koren S."/>
            <person name="Bechman K.B."/>
            <person name="Herman A."/>
            <person name="Abrahante J.E."/>
            <person name="Garbe J."/>
        </authorList>
    </citation>
    <scope>NUCLEOTIDE SEQUENCE</scope>
    <source>
        <strain evidence="1">Duluth1</strain>
        <tissue evidence="1">Whole animal</tissue>
    </source>
</reference>
<organism evidence="1 2">
    <name type="scientific">Dreissena polymorpha</name>
    <name type="common">Zebra mussel</name>
    <name type="synonym">Mytilus polymorpha</name>
    <dbReference type="NCBI Taxonomy" id="45954"/>
    <lineage>
        <taxon>Eukaryota</taxon>
        <taxon>Metazoa</taxon>
        <taxon>Spiralia</taxon>
        <taxon>Lophotrochozoa</taxon>
        <taxon>Mollusca</taxon>
        <taxon>Bivalvia</taxon>
        <taxon>Autobranchia</taxon>
        <taxon>Heteroconchia</taxon>
        <taxon>Euheterodonta</taxon>
        <taxon>Imparidentia</taxon>
        <taxon>Neoheterodontei</taxon>
        <taxon>Myida</taxon>
        <taxon>Dreissenoidea</taxon>
        <taxon>Dreissenidae</taxon>
        <taxon>Dreissena</taxon>
    </lineage>
</organism>
<keyword evidence="2" id="KW-1185">Reference proteome</keyword>
<dbReference type="AlphaFoldDB" id="A0A9D4NCQ6"/>
<accession>A0A9D4NCQ6</accession>
<gene>
    <name evidence="1" type="ORF">DPMN_016215</name>
</gene>
<protein>
    <submittedName>
        <fullName evidence="1">Uncharacterized protein</fullName>
    </submittedName>
</protein>
<comment type="caution">
    <text evidence="1">The sequence shown here is derived from an EMBL/GenBank/DDBJ whole genome shotgun (WGS) entry which is preliminary data.</text>
</comment>
<dbReference type="Proteomes" id="UP000828390">
    <property type="component" value="Unassembled WGS sequence"/>
</dbReference>
<dbReference type="EMBL" id="JAIWYP010000001">
    <property type="protein sequence ID" value="KAH3892103.1"/>
    <property type="molecule type" value="Genomic_DNA"/>
</dbReference>
<proteinExistence type="predicted"/>
<evidence type="ECO:0000313" key="1">
    <source>
        <dbReference type="EMBL" id="KAH3892103.1"/>
    </source>
</evidence>
<name>A0A9D4NCQ6_DREPO</name>